<protein>
    <submittedName>
        <fullName evidence="10">ABC transporter permease</fullName>
    </submittedName>
</protein>
<feature type="domain" description="ABC transmembrane type-1" evidence="9">
    <location>
        <begin position="128"/>
        <end position="343"/>
    </location>
</feature>
<dbReference type="PROSITE" id="PS50928">
    <property type="entry name" value="ABC_TM1"/>
    <property type="match status" value="1"/>
</dbReference>
<organism evidence="10 11">
    <name type="scientific">Leucobacter iarius</name>
    <dbReference type="NCBI Taxonomy" id="333963"/>
    <lineage>
        <taxon>Bacteria</taxon>
        <taxon>Bacillati</taxon>
        <taxon>Actinomycetota</taxon>
        <taxon>Actinomycetes</taxon>
        <taxon>Micrococcales</taxon>
        <taxon>Microbacteriaceae</taxon>
        <taxon>Leucobacter</taxon>
    </lineage>
</organism>
<evidence type="ECO:0000313" key="10">
    <source>
        <dbReference type="EMBL" id="GAA1794351.1"/>
    </source>
</evidence>
<feature type="transmembrane region" description="Helical" evidence="7">
    <location>
        <begin position="320"/>
        <end position="343"/>
    </location>
</feature>
<dbReference type="RefSeq" id="WP_344032587.1">
    <property type="nucleotide sequence ID" value="NZ_BAAAOB010000003.1"/>
</dbReference>
<evidence type="ECO:0000256" key="8">
    <source>
        <dbReference type="SAM" id="MobiDB-lite"/>
    </source>
</evidence>
<dbReference type="SUPFAM" id="SSF161098">
    <property type="entry name" value="MetI-like"/>
    <property type="match status" value="1"/>
</dbReference>
<keyword evidence="4 7" id="KW-0812">Transmembrane</keyword>
<dbReference type="CDD" id="cd06261">
    <property type="entry name" value="TM_PBP2"/>
    <property type="match status" value="1"/>
</dbReference>
<evidence type="ECO:0000256" key="3">
    <source>
        <dbReference type="ARBA" id="ARBA00022475"/>
    </source>
</evidence>
<evidence type="ECO:0000256" key="7">
    <source>
        <dbReference type="RuleBase" id="RU363032"/>
    </source>
</evidence>
<evidence type="ECO:0000259" key="9">
    <source>
        <dbReference type="PROSITE" id="PS50928"/>
    </source>
</evidence>
<feature type="transmembrane region" description="Helical" evidence="7">
    <location>
        <begin position="128"/>
        <end position="149"/>
    </location>
</feature>
<keyword evidence="2 7" id="KW-0813">Transport</keyword>
<feature type="region of interest" description="Disordered" evidence="8">
    <location>
        <begin position="1"/>
        <end position="30"/>
    </location>
</feature>
<proteinExistence type="inferred from homology"/>
<evidence type="ECO:0000256" key="6">
    <source>
        <dbReference type="ARBA" id="ARBA00023136"/>
    </source>
</evidence>
<dbReference type="Gene3D" id="1.10.3720.10">
    <property type="entry name" value="MetI-like"/>
    <property type="match status" value="1"/>
</dbReference>
<evidence type="ECO:0000313" key="11">
    <source>
        <dbReference type="Proteomes" id="UP001500851"/>
    </source>
</evidence>
<feature type="transmembrane region" description="Helical" evidence="7">
    <location>
        <begin position="274"/>
        <end position="300"/>
    </location>
</feature>
<dbReference type="Pfam" id="PF00528">
    <property type="entry name" value="BPD_transp_1"/>
    <property type="match status" value="1"/>
</dbReference>
<evidence type="ECO:0000256" key="5">
    <source>
        <dbReference type="ARBA" id="ARBA00022989"/>
    </source>
</evidence>
<comment type="caution">
    <text evidence="10">The sequence shown here is derived from an EMBL/GenBank/DDBJ whole genome shotgun (WGS) entry which is preliminary data.</text>
</comment>
<gene>
    <name evidence="10" type="ORF">GCM10009768_24310</name>
</gene>
<evidence type="ECO:0000256" key="2">
    <source>
        <dbReference type="ARBA" id="ARBA00022448"/>
    </source>
</evidence>
<feature type="transmembrane region" description="Helical" evidence="7">
    <location>
        <begin position="216"/>
        <end position="238"/>
    </location>
</feature>
<keyword evidence="5 7" id="KW-1133">Transmembrane helix</keyword>
<keyword evidence="3" id="KW-1003">Cell membrane</keyword>
<dbReference type="InterPro" id="IPR035906">
    <property type="entry name" value="MetI-like_sf"/>
</dbReference>
<evidence type="ECO:0000256" key="4">
    <source>
        <dbReference type="ARBA" id="ARBA00022692"/>
    </source>
</evidence>
<reference evidence="11" key="1">
    <citation type="journal article" date="2019" name="Int. J. Syst. Evol. Microbiol.">
        <title>The Global Catalogue of Microorganisms (GCM) 10K type strain sequencing project: providing services to taxonomists for standard genome sequencing and annotation.</title>
        <authorList>
            <consortium name="The Broad Institute Genomics Platform"/>
            <consortium name="The Broad Institute Genome Sequencing Center for Infectious Disease"/>
            <person name="Wu L."/>
            <person name="Ma J."/>
        </authorList>
    </citation>
    <scope>NUCLEOTIDE SEQUENCE [LARGE SCALE GENOMIC DNA]</scope>
    <source>
        <strain evidence="11">JCM 14736</strain>
    </source>
</reference>
<accession>A0ABP4XX13</accession>
<dbReference type="EMBL" id="BAAAOB010000003">
    <property type="protein sequence ID" value="GAA1794351.1"/>
    <property type="molecule type" value="Genomic_DNA"/>
</dbReference>
<feature type="transmembrane region" description="Helical" evidence="7">
    <location>
        <begin position="170"/>
        <end position="196"/>
    </location>
</feature>
<sequence length="353" mass="38222">MTDVVLTGGARTGPAGEPAPAPDTDEPHRGGSWLRFAATKAGGALVSLVMVVVLGFFAFRILPGDPVRSLARGRRVSPEQLDAMRIEMGLDQPLMAQFWRYLTDLFRGDLGYSYTYNQPVSELIGERLLPTLLLTGTAFAISVLLGLWLGQRAAWRRGSLFDRAQTGTALTLWSVPTFWLGLLLLLVFAGTLHWFPTGGMVSVGSGATGLALVLDVAHHLVLPVLTLAAVIYAQYLLVMRASLLEEMTSDYLVTARAKGLNEDGVRRRHAVPNALLPTVTLIFLALGGLIGGAVTVEAVYSWPGLGYLTFQALRAPDFPVLQGTFVVFSAIVILMNFIADLLYRSLDPRLRTA</sequence>
<keyword evidence="6 7" id="KW-0472">Membrane</keyword>
<dbReference type="Pfam" id="PF19300">
    <property type="entry name" value="BPD_transp_1_N"/>
    <property type="match status" value="1"/>
</dbReference>
<keyword evidence="11" id="KW-1185">Reference proteome</keyword>
<dbReference type="Proteomes" id="UP001500851">
    <property type="component" value="Unassembled WGS sequence"/>
</dbReference>
<comment type="subcellular location">
    <subcellularLocation>
        <location evidence="1 7">Cell membrane</location>
        <topology evidence="1 7">Multi-pass membrane protein</topology>
    </subcellularLocation>
</comment>
<dbReference type="PANTHER" id="PTHR43376">
    <property type="entry name" value="OLIGOPEPTIDE TRANSPORT SYSTEM PERMEASE PROTEIN"/>
    <property type="match status" value="1"/>
</dbReference>
<comment type="similarity">
    <text evidence="7">Belongs to the binding-protein-dependent transport system permease family.</text>
</comment>
<dbReference type="InterPro" id="IPR000515">
    <property type="entry name" value="MetI-like"/>
</dbReference>
<dbReference type="InterPro" id="IPR045621">
    <property type="entry name" value="BPD_transp_1_N"/>
</dbReference>
<feature type="transmembrane region" description="Helical" evidence="7">
    <location>
        <begin position="41"/>
        <end position="62"/>
    </location>
</feature>
<evidence type="ECO:0000256" key="1">
    <source>
        <dbReference type="ARBA" id="ARBA00004651"/>
    </source>
</evidence>
<name>A0ABP4XX13_9MICO</name>
<dbReference type="PANTHER" id="PTHR43376:SF1">
    <property type="entry name" value="OLIGOPEPTIDE TRANSPORT SYSTEM PERMEASE PROTEIN"/>
    <property type="match status" value="1"/>
</dbReference>